<dbReference type="PANTHER" id="PTHR11493">
    <property type="entry name" value="SULFITE REDUCTASE [NADPH] SUBUNIT BETA-RELATED"/>
    <property type="match status" value="1"/>
</dbReference>
<evidence type="ECO:0000256" key="4">
    <source>
        <dbReference type="ARBA" id="ARBA00022723"/>
    </source>
</evidence>
<dbReference type="Proteomes" id="UP000836597">
    <property type="component" value="Chromosome"/>
</dbReference>
<dbReference type="EMBL" id="CDGJ01000066">
    <property type="protein sequence ID" value="CEJ07795.1"/>
    <property type="molecule type" value="Genomic_DNA"/>
</dbReference>
<evidence type="ECO:0000256" key="2">
    <source>
        <dbReference type="ARBA" id="ARBA00001966"/>
    </source>
</evidence>
<dbReference type="SUPFAM" id="SSF54862">
    <property type="entry name" value="4Fe-4S ferredoxins"/>
    <property type="match status" value="1"/>
</dbReference>
<dbReference type="PROSITE" id="PS51379">
    <property type="entry name" value="4FE4S_FER_2"/>
    <property type="match status" value="1"/>
</dbReference>
<dbReference type="AlphaFoldDB" id="A0A8S0X3E4"/>
<accession>A0A8S0X3E4</accession>
<dbReference type="Gene3D" id="3.30.413.10">
    <property type="entry name" value="Sulfite Reductase Hemoprotein, domain 1"/>
    <property type="match status" value="1"/>
</dbReference>
<dbReference type="Proteomes" id="UP001071230">
    <property type="component" value="Unassembled WGS sequence"/>
</dbReference>
<sequence>MSKIDGGPPDYKKLLPPIITENYGQWKYHEIPRAGVLKHVSEKGYALYSVRVGSPRLVSIDYIRDICALADSYCDGYLRFTSRNNVEFLVSDEAKVEPLIKELEAKGYPIGGVGNALSNIVHTQGWVHCHTPATDASGIVKAVMDDLYEYFGRTDLPAKLKVAMACCLNMCGAVHCSDVAILGVHRTPPRVDHEKIRKGTEIPTLVAACPTGAIRPDPKNKSVVVNEERCMYCGNCYTMSPAMEILDAKNDGIAILVGGKVSNARTAPSFSRLVIPFLPNNPPRWPEVTAAVRHIVETWLNNARKGERVGEWIERIGWERFFSLTEIPFTDKHIDDFIFSRETFRTTAAFKY</sequence>
<dbReference type="PANTHER" id="PTHR11493:SF47">
    <property type="entry name" value="SULFITE REDUCTASE [NADPH] SUBUNIT BETA"/>
    <property type="match status" value="1"/>
</dbReference>
<comment type="cofactor">
    <cofactor evidence="1">
        <name>siroheme</name>
        <dbReference type="ChEBI" id="CHEBI:60052"/>
    </cofactor>
</comment>
<dbReference type="InterPro" id="IPR045169">
    <property type="entry name" value="NO2/SO3_Rdtase_4Fe4S_prot"/>
</dbReference>
<evidence type="ECO:0000256" key="5">
    <source>
        <dbReference type="ARBA" id="ARBA00023002"/>
    </source>
</evidence>
<dbReference type="EC" id="1.8.99.3" evidence="10"/>
<dbReference type="InterPro" id="IPR017896">
    <property type="entry name" value="4Fe4S_Fe-S-bd"/>
</dbReference>
<dbReference type="Gene3D" id="3.30.70.3340">
    <property type="match status" value="1"/>
</dbReference>
<dbReference type="GO" id="GO:0009055">
    <property type="term" value="F:electron transfer activity"/>
    <property type="evidence" value="ECO:0007669"/>
    <property type="project" value="InterPro"/>
</dbReference>
<dbReference type="SUPFAM" id="SSF55124">
    <property type="entry name" value="Nitrite/Sulfite reductase N-terminal domain-like"/>
    <property type="match status" value="1"/>
</dbReference>
<keyword evidence="11" id="KW-1185">Reference proteome</keyword>
<name>A0A8S0X3E4_9FIRM</name>
<dbReference type="InterPro" id="IPR006067">
    <property type="entry name" value="NO2/SO3_Rdtase_4Fe4S_dom"/>
</dbReference>
<dbReference type="EC" id="1.8.99.5" evidence="9"/>
<keyword evidence="5 9" id="KW-0560">Oxidoreductase</keyword>
<dbReference type="GO" id="GO:0018551">
    <property type="term" value="F:dissimilatory sulfite reductase (NADH) activity"/>
    <property type="evidence" value="ECO:0007669"/>
    <property type="project" value="InterPro"/>
</dbReference>
<dbReference type="GO" id="GO:0050311">
    <property type="term" value="F:sulfite reductase (ferredoxin) activity"/>
    <property type="evidence" value="ECO:0007669"/>
    <property type="project" value="TreeGrafter"/>
</dbReference>
<dbReference type="EMBL" id="LR746496">
    <property type="protein sequence ID" value="CAA7600020.1"/>
    <property type="molecule type" value="Genomic_DNA"/>
</dbReference>
<proteinExistence type="predicted"/>
<keyword evidence="7" id="KW-0411">Iron-sulfur</keyword>
<dbReference type="GO" id="GO:0009337">
    <property type="term" value="C:sulfite reductase complex (NADPH)"/>
    <property type="evidence" value="ECO:0007669"/>
    <property type="project" value="TreeGrafter"/>
</dbReference>
<dbReference type="KEGG" id="aacx:DEACI_0669"/>
<dbReference type="SUPFAM" id="SSF56014">
    <property type="entry name" value="Nitrite and sulphite reductase 4Fe-4S domain-like"/>
    <property type="match status" value="1"/>
</dbReference>
<evidence type="ECO:0000256" key="1">
    <source>
        <dbReference type="ARBA" id="ARBA00001929"/>
    </source>
</evidence>
<organism evidence="9">
    <name type="scientific">Acididesulfobacillus acetoxydans</name>
    <dbReference type="NCBI Taxonomy" id="1561005"/>
    <lineage>
        <taxon>Bacteria</taxon>
        <taxon>Bacillati</taxon>
        <taxon>Bacillota</taxon>
        <taxon>Clostridia</taxon>
        <taxon>Eubacteriales</taxon>
        <taxon>Peptococcaceae</taxon>
        <taxon>Acididesulfobacillus</taxon>
    </lineage>
</organism>
<dbReference type="EC" id="1.8.1.2" evidence="9 10"/>
<evidence type="ECO:0000256" key="7">
    <source>
        <dbReference type="ARBA" id="ARBA00023014"/>
    </source>
</evidence>
<dbReference type="Pfam" id="PF01077">
    <property type="entry name" value="NIR_SIR"/>
    <property type="match status" value="1"/>
</dbReference>
<dbReference type="GO" id="GO:0051539">
    <property type="term" value="F:4 iron, 4 sulfur cluster binding"/>
    <property type="evidence" value="ECO:0007669"/>
    <property type="project" value="UniProtKB-KW"/>
</dbReference>
<reference evidence="10" key="1">
    <citation type="submission" date="2014-11" db="EMBL/GenBank/DDBJ databases">
        <authorList>
            <person name="Hornung B.V."/>
        </authorList>
    </citation>
    <scope>NUCLEOTIDE SEQUENCE</scope>
    <source>
        <strain evidence="10">INE</strain>
    </source>
</reference>
<keyword evidence="3" id="KW-0004">4Fe-4S</keyword>
<evidence type="ECO:0000259" key="8">
    <source>
        <dbReference type="PROSITE" id="PS51379"/>
    </source>
</evidence>
<evidence type="ECO:0000256" key="3">
    <source>
        <dbReference type="ARBA" id="ARBA00022485"/>
    </source>
</evidence>
<dbReference type="InterPro" id="IPR036136">
    <property type="entry name" value="Nit/Sulf_reduc_fer-like_dom_sf"/>
</dbReference>
<dbReference type="GO" id="GO:0046872">
    <property type="term" value="F:metal ion binding"/>
    <property type="evidence" value="ECO:0007669"/>
    <property type="project" value="UniProtKB-KW"/>
</dbReference>
<dbReference type="GO" id="GO:0000103">
    <property type="term" value="P:sulfate assimilation"/>
    <property type="evidence" value="ECO:0007669"/>
    <property type="project" value="TreeGrafter"/>
</dbReference>
<dbReference type="Pfam" id="PF03460">
    <property type="entry name" value="NIR_SIR_ferr"/>
    <property type="match status" value="1"/>
</dbReference>
<dbReference type="InterPro" id="IPR045854">
    <property type="entry name" value="NO2/SO3_Rdtase_4Fe4S_sf"/>
</dbReference>
<dbReference type="GO" id="GO:0004783">
    <property type="term" value="F:sulfite reductase (NADPH) activity"/>
    <property type="evidence" value="ECO:0007669"/>
    <property type="project" value="UniProtKB-EC"/>
</dbReference>
<evidence type="ECO:0000313" key="9">
    <source>
        <dbReference type="EMBL" id="CAA7600020.1"/>
    </source>
</evidence>
<dbReference type="GO" id="GO:0020037">
    <property type="term" value="F:heme binding"/>
    <property type="evidence" value="ECO:0007669"/>
    <property type="project" value="InterPro"/>
</dbReference>
<feature type="domain" description="4Fe-4S ferredoxin-type" evidence="8">
    <location>
        <begin position="221"/>
        <end position="251"/>
    </location>
</feature>
<evidence type="ECO:0000313" key="10">
    <source>
        <dbReference type="EMBL" id="CEJ07795.1"/>
    </source>
</evidence>
<dbReference type="InterPro" id="IPR011808">
    <property type="entry name" value="DsrB"/>
</dbReference>
<keyword evidence="6" id="KW-0408">Iron</keyword>
<keyword evidence="4" id="KW-0479">Metal-binding</keyword>
<evidence type="ECO:0000313" key="11">
    <source>
        <dbReference type="Proteomes" id="UP001071230"/>
    </source>
</evidence>
<protein>
    <submittedName>
        <fullName evidence="9">Sulfite reductase (NADPH)</fullName>
        <ecNumber evidence="9 10">1.8.1.2</ecNumber>
        <ecNumber evidence="9">1.8.99.5</ecNumber>
    </submittedName>
    <submittedName>
        <fullName evidence="10">Sulfite reductase, dissimilatory-type subunit beta</fullName>
        <ecNumber evidence="10">1.8.99.3</ecNumber>
    </submittedName>
</protein>
<comment type="cofactor">
    <cofactor evidence="2">
        <name>[4Fe-4S] cluster</name>
        <dbReference type="ChEBI" id="CHEBI:49883"/>
    </cofactor>
</comment>
<dbReference type="RefSeq" id="WP_240983753.1">
    <property type="nucleotide sequence ID" value="NZ_CDGJ01000066.1"/>
</dbReference>
<dbReference type="NCBIfam" id="TIGR02066">
    <property type="entry name" value="dsrB"/>
    <property type="match status" value="1"/>
</dbReference>
<dbReference type="InterPro" id="IPR005117">
    <property type="entry name" value="NiRdtase/SiRdtase_haem-b_fer"/>
</dbReference>
<dbReference type="Gene3D" id="3.30.70.20">
    <property type="match status" value="1"/>
</dbReference>
<reference evidence="9" key="2">
    <citation type="submission" date="2020-01" db="EMBL/GenBank/DDBJ databases">
        <authorList>
            <person name="Hornung B."/>
        </authorList>
    </citation>
    <scope>NUCLEOTIDE SEQUENCE</scope>
    <source>
        <strain evidence="9">PacBioINE</strain>
    </source>
</reference>
<gene>
    <name evidence="9" type="ORF">DEACI_0669</name>
    <name evidence="10" type="ORF">DEACI_2261</name>
</gene>
<evidence type="ECO:0000256" key="6">
    <source>
        <dbReference type="ARBA" id="ARBA00023004"/>
    </source>
</evidence>